<dbReference type="Proteomes" id="UP000030003">
    <property type="component" value="Unassembled WGS sequence"/>
</dbReference>
<gene>
    <name evidence="1" type="ORF">N791_14030</name>
</gene>
<dbReference type="RefSeq" id="WP_027069947.1">
    <property type="nucleotide sequence ID" value="NZ_AUHT01000008.1"/>
</dbReference>
<dbReference type="AlphaFoldDB" id="A0A0A0M6S0"/>
<sequence>MGTRYYIHLPDAKLARGSDPGLSFTAVSAEGFAQELEQALRSDTLFGHWLAKQDEPDEVDPALGATDPDATVTGRQDDLRVELIATTTLPGQLLQQRLRWLAGSAWELRNVTAA</sequence>
<name>A0A0A0M6S0_9GAMM</name>
<evidence type="ECO:0000313" key="2">
    <source>
        <dbReference type="Proteomes" id="UP000030003"/>
    </source>
</evidence>
<dbReference type="eggNOG" id="ENOG5030MZ2">
    <property type="taxonomic scope" value="Bacteria"/>
</dbReference>
<proteinExistence type="predicted"/>
<accession>A0A0A0M6S0</accession>
<dbReference type="EMBL" id="AVBH01000050">
    <property type="protein sequence ID" value="KGO98780.1"/>
    <property type="molecule type" value="Genomic_DNA"/>
</dbReference>
<organism evidence="1 2">
    <name type="scientific">Lysobacter defluvii IMMIB APB-9 = DSM 18482</name>
    <dbReference type="NCBI Taxonomy" id="1385515"/>
    <lineage>
        <taxon>Bacteria</taxon>
        <taxon>Pseudomonadati</taxon>
        <taxon>Pseudomonadota</taxon>
        <taxon>Gammaproteobacteria</taxon>
        <taxon>Lysobacterales</taxon>
        <taxon>Lysobacteraceae</taxon>
        <taxon>Novilysobacter</taxon>
    </lineage>
</organism>
<dbReference type="STRING" id="1385515.GCA_000423325_01606"/>
<keyword evidence="2" id="KW-1185">Reference proteome</keyword>
<comment type="caution">
    <text evidence="1">The sequence shown here is derived from an EMBL/GenBank/DDBJ whole genome shotgun (WGS) entry which is preliminary data.</text>
</comment>
<evidence type="ECO:0000313" key="1">
    <source>
        <dbReference type="EMBL" id="KGO98780.1"/>
    </source>
</evidence>
<reference evidence="1 2" key="1">
    <citation type="submission" date="2013-08" db="EMBL/GenBank/DDBJ databases">
        <title>Genomic analysis of Lysobacter defluvii.</title>
        <authorList>
            <person name="Wang Q."/>
            <person name="Wang G."/>
        </authorList>
    </citation>
    <scope>NUCLEOTIDE SEQUENCE [LARGE SCALE GENOMIC DNA]</scope>
    <source>
        <strain evidence="1 2">IMMIB APB-9</strain>
    </source>
</reference>
<dbReference type="OrthoDB" id="5985451at2"/>
<protein>
    <submittedName>
        <fullName evidence="1">Uncharacterized protein</fullName>
    </submittedName>
</protein>